<evidence type="ECO:0000313" key="1">
    <source>
        <dbReference type="EMBL" id="OWZ02864.1"/>
    </source>
</evidence>
<organism evidence="1 2">
    <name type="scientific">Phytophthora megakarya</name>
    <dbReference type="NCBI Taxonomy" id="4795"/>
    <lineage>
        <taxon>Eukaryota</taxon>
        <taxon>Sar</taxon>
        <taxon>Stramenopiles</taxon>
        <taxon>Oomycota</taxon>
        <taxon>Peronosporomycetes</taxon>
        <taxon>Peronosporales</taxon>
        <taxon>Peronosporaceae</taxon>
        <taxon>Phytophthora</taxon>
    </lineage>
</organism>
<gene>
    <name evidence="1" type="ORF">PHMEG_00025505</name>
</gene>
<dbReference type="EMBL" id="NBNE01005892">
    <property type="protein sequence ID" value="OWZ02864.1"/>
    <property type="molecule type" value="Genomic_DNA"/>
</dbReference>
<protein>
    <submittedName>
        <fullName evidence="1">Transposase</fullName>
    </submittedName>
</protein>
<name>A0A225VCM9_9STRA</name>
<accession>A0A225VCM9</accession>
<comment type="caution">
    <text evidence="1">The sequence shown here is derived from an EMBL/GenBank/DDBJ whole genome shotgun (WGS) entry which is preliminary data.</text>
</comment>
<reference evidence="2" key="1">
    <citation type="submission" date="2017-03" db="EMBL/GenBank/DDBJ databases">
        <title>Phytopthora megakarya and P. palmivora, two closely related causual agents of cacao black pod achieved similar genome size and gene model numbers by different mechanisms.</title>
        <authorList>
            <person name="Ali S."/>
            <person name="Shao J."/>
            <person name="Larry D.J."/>
            <person name="Kronmiller B."/>
            <person name="Shen D."/>
            <person name="Strem M.D."/>
            <person name="Melnick R.L."/>
            <person name="Guiltinan M.J."/>
            <person name="Tyler B.M."/>
            <person name="Meinhardt L.W."/>
            <person name="Bailey B.A."/>
        </authorList>
    </citation>
    <scope>NUCLEOTIDE SEQUENCE [LARGE SCALE GENOMIC DNA]</scope>
    <source>
        <strain evidence="2">zdho120</strain>
    </source>
</reference>
<sequence>MCKGRIHTLVFSHVERVKARFNFKCSKRAHQTLWVYTTGMPFYKTSPMSSLDAMQMLNPAAKIPSQHALRGPLLVACYEDSIDRLRTELACQACTLVSDA</sequence>
<keyword evidence="2" id="KW-1185">Reference proteome</keyword>
<proteinExistence type="predicted"/>
<dbReference type="Proteomes" id="UP000198211">
    <property type="component" value="Unassembled WGS sequence"/>
</dbReference>
<dbReference type="AlphaFoldDB" id="A0A225VCM9"/>
<evidence type="ECO:0000313" key="2">
    <source>
        <dbReference type="Proteomes" id="UP000198211"/>
    </source>
</evidence>